<evidence type="ECO:0000259" key="3">
    <source>
        <dbReference type="PROSITE" id="PS50011"/>
    </source>
</evidence>
<keyword evidence="5" id="KW-1185">Reference proteome</keyword>
<dbReference type="SUPFAM" id="SSF56112">
    <property type="entry name" value="Protein kinase-like (PK-like)"/>
    <property type="match status" value="1"/>
</dbReference>
<dbReference type="InterPro" id="IPR000719">
    <property type="entry name" value="Prot_kinase_dom"/>
</dbReference>
<dbReference type="Gene3D" id="1.10.510.10">
    <property type="entry name" value="Transferase(Phosphotransferase) domain 1"/>
    <property type="match status" value="1"/>
</dbReference>
<sequence length="278" mass="31837">APELLYVMPEHSTAVDMWAVGCIFAEMILRRELFPGRSVSGQIKIILTMLGAPSQKILDEIRCERTRRLIENFGDHAQRPWAEIMYCREREVSEEVIDLISKLVVVDVDDRIDVHGALNHTYITQSISPDELRAQKTCPFKVKMDMAAVETLTHQELTQALNRDVRSADCSIYSVHSGVNHTEPIRFLILVNIECTQYNFKGLYLRFIADGALNYRMEICEKNLTDSLTPRTLFLNVAGKMMDILKGIGYRSRCIACPSFFVELYICHTLNTCKEIRI</sequence>
<keyword evidence="2" id="KW-0067">ATP-binding</keyword>
<dbReference type="InterPro" id="IPR011009">
    <property type="entry name" value="Kinase-like_dom_sf"/>
</dbReference>
<dbReference type="STRING" id="51031.W2TQI5"/>
<dbReference type="Pfam" id="PF00069">
    <property type="entry name" value="Pkinase"/>
    <property type="match status" value="1"/>
</dbReference>
<dbReference type="OrthoDB" id="192887at2759"/>
<dbReference type="GO" id="GO:0005524">
    <property type="term" value="F:ATP binding"/>
    <property type="evidence" value="ECO:0007669"/>
    <property type="project" value="UniProtKB-KW"/>
</dbReference>
<dbReference type="InterPro" id="IPR050117">
    <property type="entry name" value="MAPK"/>
</dbReference>
<dbReference type="PANTHER" id="PTHR24055">
    <property type="entry name" value="MITOGEN-ACTIVATED PROTEIN KINASE"/>
    <property type="match status" value="1"/>
</dbReference>
<feature type="non-terminal residue" evidence="4">
    <location>
        <position position="1"/>
    </location>
</feature>
<protein>
    <recommendedName>
        <fullName evidence="3">Protein kinase domain-containing protein</fullName>
    </recommendedName>
</protein>
<dbReference type="Gene3D" id="3.30.200.20">
    <property type="entry name" value="Phosphorylase Kinase, domain 1"/>
    <property type="match status" value="1"/>
</dbReference>
<dbReference type="PROSITE" id="PS50011">
    <property type="entry name" value="PROTEIN_KINASE_DOM"/>
    <property type="match status" value="1"/>
</dbReference>
<feature type="domain" description="Protein kinase" evidence="3">
    <location>
        <begin position="1"/>
        <end position="123"/>
    </location>
</feature>
<evidence type="ECO:0000256" key="1">
    <source>
        <dbReference type="ARBA" id="ARBA00022741"/>
    </source>
</evidence>
<dbReference type="EMBL" id="KI658036">
    <property type="protein sequence ID" value="ETN84068.1"/>
    <property type="molecule type" value="Genomic_DNA"/>
</dbReference>
<dbReference type="AlphaFoldDB" id="W2TQI5"/>
<proteinExistence type="predicted"/>
<gene>
    <name evidence="4" type="ORF">NECAME_07095</name>
</gene>
<keyword evidence="1" id="KW-0547">Nucleotide-binding</keyword>
<organism evidence="4 5">
    <name type="scientific">Necator americanus</name>
    <name type="common">Human hookworm</name>
    <dbReference type="NCBI Taxonomy" id="51031"/>
    <lineage>
        <taxon>Eukaryota</taxon>
        <taxon>Metazoa</taxon>
        <taxon>Ecdysozoa</taxon>
        <taxon>Nematoda</taxon>
        <taxon>Chromadorea</taxon>
        <taxon>Rhabditida</taxon>
        <taxon>Rhabditina</taxon>
        <taxon>Rhabditomorpha</taxon>
        <taxon>Strongyloidea</taxon>
        <taxon>Ancylostomatidae</taxon>
        <taxon>Bunostominae</taxon>
        <taxon>Necator</taxon>
    </lineage>
</organism>
<accession>W2TQI5</accession>
<reference evidence="5" key="1">
    <citation type="journal article" date="2014" name="Nat. Genet.">
        <title>Genome of the human hookworm Necator americanus.</title>
        <authorList>
            <person name="Tang Y.T."/>
            <person name="Gao X."/>
            <person name="Rosa B.A."/>
            <person name="Abubucker S."/>
            <person name="Hallsworth-Pepin K."/>
            <person name="Martin J."/>
            <person name="Tyagi R."/>
            <person name="Heizer E."/>
            <person name="Zhang X."/>
            <person name="Bhonagiri-Palsikar V."/>
            <person name="Minx P."/>
            <person name="Warren W.C."/>
            <person name="Wang Q."/>
            <person name="Zhan B."/>
            <person name="Hotez P.J."/>
            <person name="Sternberg P.W."/>
            <person name="Dougall A."/>
            <person name="Gaze S.T."/>
            <person name="Mulvenna J."/>
            <person name="Sotillo J."/>
            <person name="Ranganathan S."/>
            <person name="Rabelo E.M."/>
            <person name="Wilson R.K."/>
            <person name="Felgner P.L."/>
            <person name="Bethony J."/>
            <person name="Hawdon J.M."/>
            <person name="Gasser R.B."/>
            <person name="Loukas A."/>
            <person name="Mitreva M."/>
        </authorList>
    </citation>
    <scope>NUCLEOTIDE SEQUENCE [LARGE SCALE GENOMIC DNA]</scope>
</reference>
<dbReference type="Proteomes" id="UP000053676">
    <property type="component" value="Unassembled WGS sequence"/>
</dbReference>
<name>W2TQI5_NECAM</name>
<evidence type="ECO:0000256" key="2">
    <source>
        <dbReference type="ARBA" id="ARBA00022840"/>
    </source>
</evidence>
<dbReference type="KEGG" id="nai:NECAME_07095"/>
<evidence type="ECO:0000313" key="5">
    <source>
        <dbReference type="Proteomes" id="UP000053676"/>
    </source>
</evidence>
<evidence type="ECO:0000313" key="4">
    <source>
        <dbReference type="EMBL" id="ETN84068.1"/>
    </source>
</evidence>
<dbReference type="GO" id="GO:0004672">
    <property type="term" value="F:protein kinase activity"/>
    <property type="evidence" value="ECO:0007669"/>
    <property type="project" value="InterPro"/>
</dbReference>